<sequence length="62" mass="7278">LQSNTGHSKFNVKLNPLQVLNHQFRYSNHDFANKFMSNHELELNLCKVTIIVTIKFNFQSQT</sequence>
<comment type="caution">
    <text evidence="1">The sequence shown here is derived from an EMBL/GenBank/DDBJ whole genome shotgun (WGS) entry which is preliminary data.</text>
</comment>
<organism evidence="1 2">
    <name type="scientific">Dermatophagoides pteronyssinus</name>
    <name type="common">European house dust mite</name>
    <dbReference type="NCBI Taxonomy" id="6956"/>
    <lineage>
        <taxon>Eukaryota</taxon>
        <taxon>Metazoa</taxon>
        <taxon>Ecdysozoa</taxon>
        <taxon>Arthropoda</taxon>
        <taxon>Chelicerata</taxon>
        <taxon>Arachnida</taxon>
        <taxon>Acari</taxon>
        <taxon>Acariformes</taxon>
        <taxon>Sarcoptiformes</taxon>
        <taxon>Astigmata</taxon>
        <taxon>Psoroptidia</taxon>
        <taxon>Analgoidea</taxon>
        <taxon>Pyroglyphidae</taxon>
        <taxon>Dermatophagoidinae</taxon>
        <taxon>Dermatophagoides</taxon>
    </lineage>
</organism>
<accession>A0ABQ8JMC6</accession>
<evidence type="ECO:0000313" key="2">
    <source>
        <dbReference type="Proteomes" id="UP000887458"/>
    </source>
</evidence>
<reference evidence="1 2" key="1">
    <citation type="journal article" date="2018" name="J. Allergy Clin. Immunol.">
        <title>High-quality assembly of Dermatophagoides pteronyssinus genome and transcriptome reveals a wide range of novel allergens.</title>
        <authorList>
            <person name="Liu X.Y."/>
            <person name="Yang K.Y."/>
            <person name="Wang M.Q."/>
            <person name="Kwok J.S."/>
            <person name="Zeng X."/>
            <person name="Yang Z."/>
            <person name="Xiao X.J."/>
            <person name="Lau C.P."/>
            <person name="Li Y."/>
            <person name="Huang Z.M."/>
            <person name="Ba J.G."/>
            <person name="Yim A.K."/>
            <person name="Ouyang C.Y."/>
            <person name="Ngai S.M."/>
            <person name="Chan T.F."/>
            <person name="Leung E.L."/>
            <person name="Liu L."/>
            <person name="Liu Z.G."/>
            <person name="Tsui S.K."/>
        </authorList>
    </citation>
    <scope>NUCLEOTIDE SEQUENCE [LARGE SCALE GENOMIC DNA]</scope>
    <source>
        <strain evidence="1">Derp</strain>
    </source>
</reference>
<reference evidence="1 2" key="2">
    <citation type="journal article" date="2022" name="Mol. Biol. Evol.">
        <title>Comparative Genomics Reveals Insights into the Divergent Evolution of Astigmatic Mites and Household Pest Adaptations.</title>
        <authorList>
            <person name="Xiong Q."/>
            <person name="Wan A.T."/>
            <person name="Liu X."/>
            <person name="Fung C.S."/>
            <person name="Xiao X."/>
            <person name="Malainual N."/>
            <person name="Hou J."/>
            <person name="Wang L."/>
            <person name="Wang M."/>
            <person name="Yang K.Y."/>
            <person name="Cui Y."/>
            <person name="Leung E.L."/>
            <person name="Nong W."/>
            <person name="Shin S.K."/>
            <person name="Au S.W."/>
            <person name="Jeong K.Y."/>
            <person name="Chew F.T."/>
            <person name="Hui J.H."/>
            <person name="Leung T.F."/>
            <person name="Tungtrongchitr A."/>
            <person name="Zhong N."/>
            <person name="Liu Z."/>
            <person name="Tsui S.K."/>
        </authorList>
    </citation>
    <scope>NUCLEOTIDE SEQUENCE [LARGE SCALE GENOMIC DNA]</scope>
    <source>
        <strain evidence="1">Derp</strain>
    </source>
</reference>
<keyword evidence="2" id="KW-1185">Reference proteome</keyword>
<dbReference type="EMBL" id="NJHN03000032">
    <property type="protein sequence ID" value="KAH9423558.1"/>
    <property type="molecule type" value="Genomic_DNA"/>
</dbReference>
<dbReference type="Proteomes" id="UP000887458">
    <property type="component" value="Unassembled WGS sequence"/>
</dbReference>
<gene>
    <name evidence="1" type="ORF">DERP_003839</name>
</gene>
<feature type="non-terminal residue" evidence="1">
    <location>
        <position position="1"/>
    </location>
</feature>
<name>A0ABQ8JMC6_DERPT</name>
<protein>
    <submittedName>
        <fullName evidence="1">Uncharacterized protein</fullName>
    </submittedName>
</protein>
<evidence type="ECO:0000313" key="1">
    <source>
        <dbReference type="EMBL" id="KAH9423558.1"/>
    </source>
</evidence>
<proteinExistence type="predicted"/>
<feature type="non-terminal residue" evidence="1">
    <location>
        <position position="62"/>
    </location>
</feature>